<dbReference type="RefSeq" id="WP_173971297.1">
    <property type="nucleotide sequence ID" value="NZ_CADCSU010000102.1"/>
</dbReference>
<feature type="domain" description="4'-phosphopantetheinyl transferase" evidence="2">
    <location>
        <begin position="2"/>
        <end position="66"/>
    </location>
</feature>
<dbReference type="GO" id="GO:0000287">
    <property type="term" value="F:magnesium ion binding"/>
    <property type="evidence" value="ECO:0007669"/>
    <property type="project" value="InterPro"/>
</dbReference>
<dbReference type="InterPro" id="IPR008278">
    <property type="entry name" value="4-PPantetheinyl_Trfase_dom"/>
</dbReference>
<protein>
    <recommendedName>
        <fullName evidence="2">4'-phosphopantetheinyl transferase domain-containing protein</fullName>
    </recommendedName>
</protein>
<dbReference type="Gene3D" id="3.90.470.20">
    <property type="entry name" value="4'-phosphopantetheinyl transferase domain"/>
    <property type="match status" value="1"/>
</dbReference>
<evidence type="ECO:0000259" key="2">
    <source>
        <dbReference type="Pfam" id="PF01648"/>
    </source>
</evidence>
<reference evidence="3 4" key="1">
    <citation type="submission" date="2020-02" db="EMBL/GenBank/DDBJ databases">
        <authorList>
            <person name="Criscuolo A."/>
        </authorList>
    </citation>
    <scope>NUCLEOTIDE SEQUENCE [LARGE SCALE GENOMIC DNA]</scope>
    <source>
        <strain evidence="3">CIP105534</strain>
    </source>
</reference>
<evidence type="ECO:0000313" key="3">
    <source>
        <dbReference type="EMBL" id="CAA9199705.1"/>
    </source>
</evidence>
<evidence type="ECO:0000256" key="1">
    <source>
        <dbReference type="ARBA" id="ARBA00022679"/>
    </source>
</evidence>
<keyword evidence="1" id="KW-0808">Transferase</keyword>
<dbReference type="SUPFAM" id="SSF56214">
    <property type="entry name" value="4'-phosphopantetheinyl transferase"/>
    <property type="match status" value="1"/>
</dbReference>
<dbReference type="InterPro" id="IPR037143">
    <property type="entry name" value="4-PPantetheinyl_Trfase_dom_sf"/>
</dbReference>
<organism evidence="3 4">
    <name type="scientific">Flavobacterium bizetiae</name>
    <dbReference type="NCBI Taxonomy" id="2704140"/>
    <lineage>
        <taxon>Bacteria</taxon>
        <taxon>Pseudomonadati</taxon>
        <taxon>Bacteroidota</taxon>
        <taxon>Flavobacteriia</taxon>
        <taxon>Flavobacteriales</taxon>
        <taxon>Flavobacteriaceae</taxon>
        <taxon>Flavobacterium</taxon>
    </lineage>
</organism>
<keyword evidence="4" id="KW-1185">Reference proteome</keyword>
<gene>
    <name evidence="3" type="ORF">FLA105534_02731</name>
</gene>
<name>A0A6J4GNB0_9FLAO</name>
<dbReference type="AlphaFoldDB" id="A0A6J4GNB0"/>
<sequence length="167" mass="19483">MIGNDVIDILQSRHESNWRRKGYIEKLFTPSEQLLISQTSDPETMLWLLWSMKEAAYKIYNRQTKIRAYIPQKLECTIISKNDQYATGQVILENVYYTKTIFSKDSLHTIAVTSKDHLNNVIEIEKKNIIKDQNGIPFLSQPPLHILKDVSISHHGRFEKVVIIDQK</sequence>
<accession>A0A6J4GNB0</accession>
<dbReference type="Pfam" id="PF01648">
    <property type="entry name" value="ACPS"/>
    <property type="match status" value="1"/>
</dbReference>
<dbReference type="Proteomes" id="UP000479938">
    <property type="component" value="Unassembled WGS sequence"/>
</dbReference>
<proteinExistence type="predicted"/>
<dbReference type="GO" id="GO:0008897">
    <property type="term" value="F:holo-[acyl-carrier-protein] synthase activity"/>
    <property type="evidence" value="ECO:0007669"/>
    <property type="project" value="InterPro"/>
</dbReference>
<dbReference type="EMBL" id="CADCSU010000102">
    <property type="protein sequence ID" value="CAA9199705.1"/>
    <property type="molecule type" value="Genomic_DNA"/>
</dbReference>
<evidence type="ECO:0000313" key="4">
    <source>
        <dbReference type="Proteomes" id="UP000479938"/>
    </source>
</evidence>